<evidence type="ECO:0000256" key="2">
    <source>
        <dbReference type="ARBA" id="ARBA00009773"/>
    </source>
</evidence>
<dbReference type="PANTHER" id="PTHR21716">
    <property type="entry name" value="TRANSMEMBRANE PROTEIN"/>
    <property type="match status" value="1"/>
</dbReference>
<keyword evidence="3" id="KW-0813">Transport</keyword>
<feature type="transmembrane region" description="Helical" evidence="8">
    <location>
        <begin position="71"/>
        <end position="93"/>
    </location>
</feature>
<evidence type="ECO:0000313" key="9">
    <source>
        <dbReference type="EMBL" id="PIR97091.1"/>
    </source>
</evidence>
<keyword evidence="7 8" id="KW-0472">Membrane</keyword>
<dbReference type="AlphaFoldDB" id="A0A2H0VDD8"/>
<evidence type="ECO:0000256" key="6">
    <source>
        <dbReference type="ARBA" id="ARBA00022989"/>
    </source>
</evidence>
<keyword evidence="4" id="KW-1003">Cell membrane</keyword>
<dbReference type="Proteomes" id="UP000230557">
    <property type="component" value="Unassembled WGS sequence"/>
</dbReference>
<reference evidence="10" key="1">
    <citation type="submission" date="2017-09" db="EMBL/GenBank/DDBJ databases">
        <title>Depth-based differentiation of microbial function through sediment-hosted aquifers and enrichment of novel symbionts in the deep terrestrial subsurface.</title>
        <authorList>
            <person name="Probst A.J."/>
            <person name="Ladd B."/>
            <person name="Jarett J.K."/>
            <person name="Geller-Mcgrath D.E."/>
            <person name="Sieber C.M.K."/>
            <person name="Emerson J.B."/>
            <person name="Anantharaman K."/>
            <person name="Thomas B.C."/>
            <person name="Malmstrom R."/>
            <person name="Stieglmeier M."/>
            <person name="Klingl A."/>
            <person name="Woyke T."/>
            <person name="Ryan C.M."/>
            <person name="Banfield J.F."/>
        </authorList>
    </citation>
    <scope>NUCLEOTIDE SEQUENCE [LARGE SCALE GENOMIC DNA]</scope>
</reference>
<proteinExistence type="inferred from homology"/>
<sequence>MAEAQVSRKITNISTITILKIVGLLLAIYFFWLIRDIILLLLISAIISSALTPLVDWLYSRMRFPRALSVVLVYILFIGLMVLAFSFLVPGIVNEFVDLGLNVGDLQSHIQNDDSVIMRSLNQFGFESAVESFVGGVSKLSANLFQKTLGVINSLFSVISVLVISLYLVIQQDGLKDFVKSLTPIGYHSRINTVVQRVQKKLGRWLVGQIALMAAIFVLTYVGLLIFGVKNALALALFAGLLEIVPILGPIIAAIPAVFLAFLQSLLLALLVIILYIAVQQFENYILVPRIIGKSIGANPLVVLVALLIGFRIAGIPGMLIAAPIVAVINVILDDISGHKKVNTES</sequence>
<feature type="transmembrane region" description="Helical" evidence="8">
    <location>
        <begin position="247"/>
        <end position="279"/>
    </location>
</feature>
<evidence type="ECO:0000256" key="4">
    <source>
        <dbReference type="ARBA" id="ARBA00022475"/>
    </source>
</evidence>
<feature type="transmembrane region" description="Helical" evidence="8">
    <location>
        <begin position="315"/>
        <end position="333"/>
    </location>
</feature>
<accession>A0A2H0VDD8</accession>
<evidence type="ECO:0008006" key="11">
    <source>
        <dbReference type="Google" id="ProtNLM"/>
    </source>
</evidence>
<comment type="similarity">
    <text evidence="2">Belongs to the autoinducer-2 exporter (AI-2E) (TC 2.A.86) family.</text>
</comment>
<dbReference type="InterPro" id="IPR002549">
    <property type="entry name" value="AI-2E-like"/>
</dbReference>
<keyword evidence="5 8" id="KW-0812">Transmembrane</keyword>
<feature type="transmembrane region" description="Helical" evidence="8">
    <location>
        <begin position="38"/>
        <end position="59"/>
    </location>
</feature>
<evidence type="ECO:0000256" key="7">
    <source>
        <dbReference type="ARBA" id="ARBA00023136"/>
    </source>
</evidence>
<gene>
    <name evidence="9" type="ORF">COT91_03240</name>
</gene>
<evidence type="ECO:0000256" key="1">
    <source>
        <dbReference type="ARBA" id="ARBA00004651"/>
    </source>
</evidence>
<dbReference type="GO" id="GO:0055085">
    <property type="term" value="P:transmembrane transport"/>
    <property type="evidence" value="ECO:0007669"/>
    <property type="project" value="TreeGrafter"/>
</dbReference>
<keyword evidence="6 8" id="KW-1133">Transmembrane helix</keyword>
<feature type="transmembrane region" description="Helical" evidence="8">
    <location>
        <begin position="205"/>
        <end position="227"/>
    </location>
</feature>
<dbReference type="EMBL" id="PFAJ01000044">
    <property type="protein sequence ID" value="PIR97091.1"/>
    <property type="molecule type" value="Genomic_DNA"/>
</dbReference>
<comment type="subcellular location">
    <subcellularLocation>
        <location evidence="1">Cell membrane</location>
        <topology evidence="1">Multi-pass membrane protein</topology>
    </subcellularLocation>
</comment>
<dbReference type="Pfam" id="PF01594">
    <property type="entry name" value="AI-2E_transport"/>
    <property type="match status" value="1"/>
</dbReference>
<comment type="caution">
    <text evidence="9">The sequence shown here is derived from an EMBL/GenBank/DDBJ whole genome shotgun (WGS) entry which is preliminary data.</text>
</comment>
<organism evidence="9 10">
    <name type="scientific">Candidatus Doudnabacteria bacterium CG10_big_fil_rev_8_21_14_0_10_41_10</name>
    <dbReference type="NCBI Taxonomy" id="1974551"/>
    <lineage>
        <taxon>Bacteria</taxon>
        <taxon>Candidatus Doudnaibacteriota</taxon>
    </lineage>
</organism>
<protein>
    <recommendedName>
        <fullName evidence="11">AI-2E family transporter</fullName>
    </recommendedName>
</protein>
<name>A0A2H0VDD8_9BACT</name>
<feature type="transmembrane region" description="Helical" evidence="8">
    <location>
        <begin position="149"/>
        <end position="170"/>
    </location>
</feature>
<dbReference type="PANTHER" id="PTHR21716:SF53">
    <property type="entry name" value="PERMEASE PERM-RELATED"/>
    <property type="match status" value="1"/>
</dbReference>
<feature type="transmembrane region" description="Helical" evidence="8">
    <location>
        <begin position="12"/>
        <end position="32"/>
    </location>
</feature>
<evidence type="ECO:0000256" key="8">
    <source>
        <dbReference type="SAM" id="Phobius"/>
    </source>
</evidence>
<dbReference type="GO" id="GO:0005886">
    <property type="term" value="C:plasma membrane"/>
    <property type="evidence" value="ECO:0007669"/>
    <property type="project" value="UniProtKB-SubCell"/>
</dbReference>
<evidence type="ECO:0000313" key="10">
    <source>
        <dbReference type="Proteomes" id="UP000230557"/>
    </source>
</evidence>
<evidence type="ECO:0000256" key="5">
    <source>
        <dbReference type="ARBA" id="ARBA00022692"/>
    </source>
</evidence>
<evidence type="ECO:0000256" key="3">
    <source>
        <dbReference type="ARBA" id="ARBA00022448"/>
    </source>
</evidence>